<gene>
    <name evidence="2" type="ORF">NQ318_022586</name>
</gene>
<name>A0AAV8XXL0_9CUCU</name>
<keyword evidence="3" id="KW-1185">Reference proteome</keyword>
<evidence type="ECO:0000313" key="3">
    <source>
        <dbReference type="Proteomes" id="UP001162162"/>
    </source>
</evidence>
<dbReference type="InterPro" id="IPR008906">
    <property type="entry name" value="HATC_C_dom"/>
</dbReference>
<dbReference type="AlphaFoldDB" id="A0AAV8XXL0"/>
<accession>A0AAV8XXL0</accession>
<protein>
    <recommendedName>
        <fullName evidence="1">HAT C-terminal dimerisation domain-containing protein</fullName>
    </recommendedName>
</protein>
<feature type="domain" description="HAT C-terminal dimerisation" evidence="1">
    <location>
        <begin position="57"/>
        <end position="115"/>
    </location>
</feature>
<evidence type="ECO:0000259" key="1">
    <source>
        <dbReference type="Pfam" id="PF05699"/>
    </source>
</evidence>
<dbReference type="GO" id="GO:0046983">
    <property type="term" value="F:protein dimerization activity"/>
    <property type="evidence" value="ECO:0007669"/>
    <property type="project" value="InterPro"/>
</dbReference>
<reference evidence="2" key="1">
    <citation type="journal article" date="2023" name="Insect Mol. Biol.">
        <title>Genome sequencing provides insights into the evolution of gene families encoding plant cell wall-degrading enzymes in longhorned beetles.</title>
        <authorList>
            <person name="Shin N.R."/>
            <person name="Okamura Y."/>
            <person name="Kirsch R."/>
            <person name="Pauchet Y."/>
        </authorList>
    </citation>
    <scope>NUCLEOTIDE SEQUENCE</scope>
    <source>
        <strain evidence="2">AMC_N1</strain>
    </source>
</reference>
<evidence type="ECO:0000313" key="2">
    <source>
        <dbReference type="EMBL" id="KAJ8943042.1"/>
    </source>
</evidence>
<dbReference type="Pfam" id="PF05699">
    <property type="entry name" value="Dimer_Tnp_hAT"/>
    <property type="match status" value="1"/>
</dbReference>
<sequence length="132" mass="14965">MKTNNDSRIKESLKNIALKFLGQTEDNTFPSEYKIWQNNWESMAEKTSTALETLDHCENQLFPAIKLLTILATLPVSTATPEKCLSTLKRLKNDLRNSMGDERLTGLALMSVHRDIAVQLDSDEIMLAIRQV</sequence>
<dbReference type="Proteomes" id="UP001162162">
    <property type="component" value="Unassembled WGS sequence"/>
</dbReference>
<proteinExistence type="predicted"/>
<organism evidence="2 3">
    <name type="scientific">Aromia moschata</name>
    <dbReference type="NCBI Taxonomy" id="1265417"/>
    <lineage>
        <taxon>Eukaryota</taxon>
        <taxon>Metazoa</taxon>
        <taxon>Ecdysozoa</taxon>
        <taxon>Arthropoda</taxon>
        <taxon>Hexapoda</taxon>
        <taxon>Insecta</taxon>
        <taxon>Pterygota</taxon>
        <taxon>Neoptera</taxon>
        <taxon>Endopterygota</taxon>
        <taxon>Coleoptera</taxon>
        <taxon>Polyphaga</taxon>
        <taxon>Cucujiformia</taxon>
        <taxon>Chrysomeloidea</taxon>
        <taxon>Cerambycidae</taxon>
        <taxon>Cerambycinae</taxon>
        <taxon>Callichromatini</taxon>
        <taxon>Aromia</taxon>
    </lineage>
</organism>
<dbReference type="EMBL" id="JAPWTK010000304">
    <property type="protein sequence ID" value="KAJ8943042.1"/>
    <property type="molecule type" value="Genomic_DNA"/>
</dbReference>
<comment type="caution">
    <text evidence="2">The sequence shown here is derived from an EMBL/GenBank/DDBJ whole genome shotgun (WGS) entry which is preliminary data.</text>
</comment>
<dbReference type="PANTHER" id="PTHR46289">
    <property type="entry name" value="52 KDA REPRESSOR OF THE INHIBITOR OF THE PROTEIN KINASE-LIKE PROTEIN-RELATED"/>
    <property type="match status" value="1"/>
</dbReference>
<dbReference type="PANTHER" id="PTHR46289:SF14">
    <property type="entry name" value="DUF4371 DOMAIN-CONTAINING PROTEIN"/>
    <property type="match status" value="1"/>
</dbReference>
<dbReference type="InterPro" id="IPR052958">
    <property type="entry name" value="IFN-induced_PKR_regulator"/>
</dbReference>